<dbReference type="Pfam" id="PF06228">
    <property type="entry name" value="ChuX_HutX"/>
    <property type="match status" value="1"/>
</dbReference>
<dbReference type="OrthoDB" id="8781266at2"/>
<dbReference type="KEGG" id="moc:BB934_11970"/>
<reference evidence="1" key="1">
    <citation type="submission" date="2016-07" db="EMBL/GenBank/DDBJ databases">
        <title>Microvirga ossetica sp. nov. a new species of rhizobia isolated from root nodules of the legume species Vicia alpestris Steven originated from North Ossetia region in the Caucasus.</title>
        <authorList>
            <person name="Safronova V.I."/>
            <person name="Kuznetsova I.G."/>
            <person name="Sazanova A.L."/>
            <person name="Belimov A."/>
            <person name="Andronov E."/>
            <person name="Osledkin Y.S."/>
            <person name="Onishchuk O.P."/>
            <person name="Kurchak O.N."/>
            <person name="Shaposhnikov A.I."/>
            <person name="Willems A."/>
            <person name="Tikhonovich I.A."/>
        </authorList>
    </citation>
    <scope>NUCLEOTIDE SEQUENCE [LARGE SCALE GENOMIC DNA]</scope>
    <source>
        <strain evidence="1">V5/3M</strain>
    </source>
</reference>
<dbReference type="NCBIfam" id="TIGR04108">
    <property type="entry name" value="HutX"/>
    <property type="match status" value="1"/>
</dbReference>
<protein>
    <recommendedName>
        <fullName evidence="2">Heme utilization protein HuvX</fullName>
    </recommendedName>
</protein>
<dbReference type="CDD" id="cd16829">
    <property type="entry name" value="ChuX_HutX-like"/>
    <property type="match status" value="1"/>
</dbReference>
<dbReference type="EMBL" id="CP016616">
    <property type="protein sequence ID" value="ANY78843.1"/>
    <property type="molecule type" value="Genomic_DNA"/>
</dbReference>
<gene>
    <name evidence="1" type="ORF">BB934_11970</name>
</gene>
<evidence type="ECO:0000313" key="1">
    <source>
        <dbReference type="EMBL" id="ANY78843.1"/>
    </source>
</evidence>
<dbReference type="Gene3D" id="3.40.1570.10">
    <property type="entry name" value="HemS/ChuS/ChuX like domains"/>
    <property type="match status" value="1"/>
</dbReference>
<accession>A0A1B2EFU3</accession>
<dbReference type="AlphaFoldDB" id="A0A1B2EFU3"/>
<dbReference type="SUPFAM" id="SSF144064">
    <property type="entry name" value="Heme iron utilization protein-like"/>
    <property type="match status" value="1"/>
</dbReference>
<proteinExistence type="predicted"/>
<dbReference type="InterPro" id="IPR010413">
    <property type="entry name" value="HutX-like"/>
</dbReference>
<name>A0A1B2EFU3_9HYPH</name>
<dbReference type="RefSeq" id="WP_099509856.1">
    <property type="nucleotide sequence ID" value="NZ_CP016616.1"/>
</dbReference>
<evidence type="ECO:0008006" key="2">
    <source>
        <dbReference type="Google" id="ProtNLM"/>
    </source>
</evidence>
<dbReference type="InterPro" id="IPR053733">
    <property type="entry name" value="Heme_Transport_Util_sf"/>
</dbReference>
<organism evidence="1">
    <name type="scientific">Microvirga ossetica</name>
    <dbReference type="NCBI Taxonomy" id="1882682"/>
    <lineage>
        <taxon>Bacteria</taxon>
        <taxon>Pseudomonadati</taxon>
        <taxon>Pseudomonadota</taxon>
        <taxon>Alphaproteobacteria</taxon>
        <taxon>Hyphomicrobiales</taxon>
        <taxon>Methylobacteriaceae</taxon>
        <taxon>Microvirga</taxon>
    </lineage>
</organism>
<sequence length="168" mass="18950">MQSAEDLVQQDLAASPDGVLETIAETRDVPFQTVLDRLPQGTTSRVPGALFEAIWSDLTGWGELTFVVHTQDGFFESEGTIVPGEFGHGYFNVHGDSPIGGHFRMDRCRFIYFVDRPYFGTRSCSLHFVNEEGGAMFKIYVGYNKDHTLKADQVARFEALRARYRDTE</sequence>
<dbReference type="PIRSF" id="PIRSF030840">
    <property type="entry name" value="DUF1008"/>
    <property type="match status" value="1"/>
</dbReference>